<evidence type="ECO:0000313" key="3">
    <source>
        <dbReference type="Proteomes" id="UP000655225"/>
    </source>
</evidence>
<dbReference type="AlphaFoldDB" id="A0A835DRF9"/>
<evidence type="ECO:0000256" key="1">
    <source>
        <dbReference type="SAM" id="MobiDB-lite"/>
    </source>
</evidence>
<name>A0A835DRF9_TETSI</name>
<dbReference type="Proteomes" id="UP000655225">
    <property type="component" value="Unassembled WGS sequence"/>
</dbReference>
<organism evidence="2 3">
    <name type="scientific">Tetracentron sinense</name>
    <name type="common">Spur-leaf</name>
    <dbReference type="NCBI Taxonomy" id="13715"/>
    <lineage>
        <taxon>Eukaryota</taxon>
        <taxon>Viridiplantae</taxon>
        <taxon>Streptophyta</taxon>
        <taxon>Embryophyta</taxon>
        <taxon>Tracheophyta</taxon>
        <taxon>Spermatophyta</taxon>
        <taxon>Magnoliopsida</taxon>
        <taxon>Trochodendrales</taxon>
        <taxon>Trochodendraceae</taxon>
        <taxon>Tetracentron</taxon>
    </lineage>
</organism>
<sequence>MEPSDLADINDPKKLPQHEDEGARMEIGSCSPNKEKNRGDSHPDDLLIFEGLKNLHPTIRTSSIDFEALKDLDPTIGNSSIDLYTENEFYKDD</sequence>
<keyword evidence="3" id="KW-1185">Reference proteome</keyword>
<evidence type="ECO:0000313" key="2">
    <source>
        <dbReference type="EMBL" id="KAF8410239.1"/>
    </source>
</evidence>
<comment type="caution">
    <text evidence="2">The sequence shown here is derived from an EMBL/GenBank/DDBJ whole genome shotgun (WGS) entry which is preliminary data.</text>
</comment>
<reference evidence="2 3" key="1">
    <citation type="submission" date="2020-04" db="EMBL/GenBank/DDBJ databases">
        <title>Plant Genome Project.</title>
        <authorList>
            <person name="Zhang R.-G."/>
        </authorList>
    </citation>
    <scope>NUCLEOTIDE SEQUENCE [LARGE SCALE GENOMIC DNA]</scope>
    <source>
        <strain evidence="2">YNK0</strain>
        <tissue evidence="2">Leaf</tissue>
    </source>
</reference>
<gene>
    <name evidence="2" type="ORF">HHK36_002763</name>
</gene>
<protein>
    <submittedName>
        <fullName evidence="2">Uncharacterized protein</fullName>
    </submittedName>
</protein>
<dbReference type="EMBL" id="JABCRI010000002">
    <property type="protein sequence ID" value="KAF8410239.1"/>
    <property type="molecule type" value="Genomic_DNA"/>
</dbReference>
<accession>A0A835DRF9</accession>
<proteinExistence type="predicted"/>
<feature type="compositionally biased region" description="Basic and acidic residues" evidence="1">
    <location>
        <begin position="33"/>
        <end position="43"/>
    </location>
</feature>
<feature type="region of interest" description="Disordered" evidence="1">
    <location>
        <begin position="1"/>
        <end position="43"/>
    </location>
</feature>
<feature type="compositionally biased region" description="Basic and acidic residues" evidence="1">
    <location>
        <begin position="10"/>
        <end position="24"/>
    </location>
</feature>